<sequence>MARALRERGQIRVYGVADARVSVVSTPQATVWCGGGMLWWRDALGRRVQILAAEIETAVGLLLEQAQAQAAPA</sequence>
<dbReference type="EMBL" id="JACHLY010000001">
    <property type="protein sequence ID" value="MBB6000063.1"/>
    <property type="molecule type" value="Genomic_DNA"/>
</dbReference>
<evidence type="ECO:0000313" key="1">
    <source>
        <dbReference type="EMBL" id="MBB6000063.1"/>
    </source>
</evidence>
<organism evidence="1 2">
    <name type="scientific">Streptomonospora salina</name>
    <dbReference type="NCBI Taxonomy" id="104205"/>
    <lineage>
        <taxon>Bacteria</taxon>
        <taxon>Bacillati</taxon>
        <taxon>Actinomycetota</taxon>
        <taxon>Actinomycetes</taxon>
        <taxon>Streptosporangiales</taxon>
        <taxon>Nocardiopsidaceae</taxon>
        <taxon>Streptomonospora</taxon>
    </lineage>
</organism>
<accession>A0A841EGA3</accession>
<protein>
    <submittedName>
        <fullName evidence="1">Uncharacterized protein</fullName>
    </submittedName>
</protein>
<proteinExistence type="predicted"/>
<dbReference type="RefSeq" id="WP_184637255.1">
    <property type="nucleotide sequence ID" value="NZ_BAABKT010000012.1"/>
</dbReference>
<reference evidence="1 2" key="1">
    <citation type="submission" date="2020-08" db="EMBL/GenBank/DDBJ databases">
        <title>Sequencing the genomes of 1000 actinobacteria strains.</title>
        <authorList>
            <person name="Klenk H.-P."/>
        </authorList>
    </citation>
    <scope>NUCLEOTIDE SEQUENCE [LARGE SCALE GENOMIC DNA]</scope>
    <source>
        <strain evidence="1 2">DSM 44593</strain>
    </source>
</reference>
<comment type="caution">
    <text evidence="1">The sequence shown here is derived from an EMBL/GenBank/DDBJ whole genome shotgun (WGS) entry which is preliminary data.</text>
</comment>
<evidence type="ECO:0000313" key="2">
    <source>
        <dbReference type="Proteomes" id="UP000578077"/>
    </source>
</evidence>
<dbReference type="AlphaFoldDB" id="A0A841EGA3"/>
<dbReference type="Proteomes" id="UP000578077">
    <property type="component" value="Unassembled WGS sequence"/>
</dbReference>
<gene>
    <name evidence="1" type="ORF">HNR25_003814</name>
</gene>
<keyword evidence="2" id="KW-1185">Reference proteome</keyword>
<name>A0A841EGA3_9ACTN</name>